<feature type="signal peptide" evidence="1">
    <location>
        <begin position="1"/>
        <end position="16"/>
    </location>
</feature>
<feature type="chain" id="PRO_5035454678" evidence="1">
    <location>
        <begin position="17"/>
        <end position="294"/>
    </location>
</feature>
<evidence type="ECO:0000256" key="1">
    <source>
        <dbReference type="SAM" id="SignalP"/>
    </source>
</evidence>
<dbReference type="Proteomes" id="UP000792457">
    <property type="component" value="Unassembled WGS sequence"/>
</dbReference>
<protein>
    <submittedName>
        <fullName evidence="2">Uncharacterized protein</fullName>
    </submittedName>
</protein>
<comment type="caution">
    <text evidence="2">The sequence shown here is derived from an EMBL/GenBank/DDBJ whole genome shotgun (WGS) entry which is preliminary data.</text>
</comment>
<dbReference type="EMBL" id="KZ308792">
    <property type="protein sequence ID" value="KAG8234252.1"/>
    <property type="molecule type" value="Genomic_DNA"/>
</dbReference>
<dbReference type="Pfam" id="PF06757">
    <property type="entry name" value="Ins_allergen_rp"/>
    <property type="match status" value="2"/>
</dbReference>
<accession>A0A8K0KGU5</accession>
<dbReference type="InterPro" id="IPR010629">
    <property type="entry name" value="Ins_allergen"/>
</dbReference>
<evidence type="ECO:0000313" key="3">
    <source>
        <dbReference type="Proteomes" id="UP000792457"/>
    </source>
</evidence>
<keyword evidence="3" id="KW-1185">Reference proteome</keyword>
<keyword evidence="1" id="KW-0732">Signal</keyword>
<dbReference type="AlphaFoldDB" id="A0A8K0KGU5"/>
<dbReference type="OrthoDB" id="7882129at2759"/>
<proteinExistence type="predicted"/>
<reference evidence="2" key="2">
    <citation type="submission" date="2017-10" db="EMBL/GenBank/DDBJ databases">
        <title>Ladona fulva Genome sequencing and assembly.</title>
        <authorList>
            <person name="Murali S."/>
            <person name="Richards S."/>
            <person name="Bandaranaike D."/>
            <person name="Bellair M."/>
            <person name="Blankenburg K."/>
            <person name="Chao H."/>
            <person name="Dinh H."/>
            <person name="Doddapaneni H."/>
            <person name="Dugan-Rocha S."/>
            <person name="Elkadiri S."/>
            <person name="Gnanaolivu R."/>
            <person name="Hernandez B."/>
            <person name="Skinner E."/>
            <person name="Javaid M."/>
            <person name="Lee S."/>
            <person name="Li M."/>
            <person name="Ming W."/>
            <person name="Munidasa M."/>
            <person name="Muniz J."/>
            <person name="Nguyen L."/>
            <person name="Hughes D."/>
            <person name="Osuji N."/>
            <person name="Pu L.-L."/>
            <person name="Puazo M."/>
            <person name="Qu C."/>
            <person name="Quiroz J."/>
            <person name="Raj R."/>
            <person name="Weissenberger G."/>
            <person name="Xin Y."/>
            <person name="Zou X."/>
            <person name="Han Y."/>
            <person name="Worley K."/>
            <person name="Muzny D."/>
            <person name="Gibbs R."/>
        </authorList>
    </citation>
    <scope>NUCLEOTIDE SEQUENCE</scope>
    <source>
        <strain evidence="2">Sampled in the wild</strain>
    </source>
</reference>
<dbReference type="PANTHER" id="PTHR21163:SF0">
    <property type="entry name" value="GH08205P-RELATED"/>
    <property type="match status" value="1"/>
</dbReference>
<evidence type="ECO:0000313" key="2">
    <source>
        <dbReference type="EMBL" id="KAG8234252.1"/>
    </source>
</evidence>
<reference evidence="2" key="1">
    <citation type="submission" date="2013-04" db="EMBL/GenBank/DDBJ databases">
        <authorList>
            <person name="Qu J."/>
            <person name="Murali S.C."/>
            <person name="Bandaranaike D."/>
            <person name="Bellair M."/>
            <person name="Blankenburg K."/>
            <person name="Chao H."/>
            <person name="Dinh H."/>
            <person name="Doddapaneni H."/>
            <person name="Downs B."/>
            <person name="Dugan-Rocha S."/>
            <person name="Elkadiri S."/>
            <person name="Gnanaolivu R.D."/>
            <person name="Hernandez B."/>
            <person name="Javaid M."/>
            <person name="Jayaseelan J.C."/>
            <person name="Lee S."/>
            <person name="Li M."/>
            <person name="Ming W."/>
            <person name="Munidasa M."/>
            <person name="Muniz J."/>
            <person name="Nguyen L."/>
            <person name="Ongeri F."/>
            <person name="Osuji N."/>
            <person name="Pu L.-L."/>
            <person name="Puazo M."/>
            <person name="Qu C."/>
            <person name="Quiroz J."/>
            <person name="Raj R."/>
            <person name="Weissenberger G."/>
            <person name="Xin Y."/>
            <person name="Zou X."/>
            <person name="Han Y."/>
            <person name="Richards S."/>
            <person name="Worley K."/>
            <person name="Muzny D."/>
            <person name="Gibbs R."/>
        </authorList>
    </citation>
    <scope>NUCLEOTIDE SEQUENCE</scope>
    <source>
        <strain evidence="2">Sampled in the wild</strain>
    </source>
</reference>
<dbReference type="PANTHER" id="PTHR21163">
    <property type="entry name" value="PROTEIN G12"/>
    <property type="match status" value="1"/>
</dbReference>
<organism evidence="2 3">
    <name type="scientific">Ladona fulva</name>
    <name type="common">Scarce chaser dragonfly</name>
    <name type="synonym">Libellula fulva</name>
    <dbReference type="NCBI Taxonomy" id="123851"/>
    <lineage>
        <taxon>Eukaryota</taxon>
        <taxon>Metazoa</taxon>
        <taxon>Ecdysozoa</taxon>
        <taxon>Arthropoda</taxon>
        <taxon>Hexapoda</taxon>
        <taxon>Insecta</taxon>
        <taxon>Pterygota</taxon>
        <taxon>Palaeoptera</taxon>
        <taxon>Odonata</taxon>
        <taxon>Epiprocta</taxon>
        <taxon>Anisoptera</taxon>
        <taxon>Libelluloidea</taxon>
        <taxon>Libellulidae</taxon>
        <taxon>Ladona</taxon>
    </lineage>
</organism>
<gene>
    <name evidence="2" type="ORF">J437_LFUL013666</name>
</gene>
<sequence>MKTAILLLAAVGLANAFVILPGRERYNAVKKNVNTRDLNDLLQQFASFIPFEKCLEIVNRYMTNDPDVQKAWAFLQSDTFYALTDKVEKMQEYQDVILEILVRFWSGHLHLRKHHPPNTGTSTHRAQLRHSWVRESGIIKMINELLGVLPIDQIKDWFINVCLPDPDFQNLIQRILSPDFQKLVEAVTSTPEYQELLNVLREQGIDVEAIEKAIDDFFNSLGRKRYNVVKNSRDLNDLLQQFASFIPFEKCLEIVNKYMADDPDVQKAWAFLQSDTFYALTDKVEKMQEYQDVS</sequence>
<name>A0A8K0KGU5_LADFU</name>